<keyword evidence="1" id="KW-1133">Transmembrane helix</keyword>
<proteinExistence type="predicted"/>
<dbReference type="AlphaFoldDB" id="A0A7J6ET24"/>
<comment type="caution">
    <text evidence="2">The sequence shown here is derived from an EMBL/GenBank/DDBJ whole genome shotgun (WGS) entry which is preliminary data.</text>
</comment>
<gene>
    <name evidence="2" type="ORF">F8388_015152</name>
    <name evidence="3" type="ORF">G4B88_010867</name>
</gene>
<dbReference type="EMBL" id="JAATIQ010000040">
    <property type="protein sequence ID" value="KAF4395403.1"/>
    <property type="molecule type" value="Genomic_DNA"/>
</dbReference>
<sequence length="80" mass="9015">MSADSVFDLVVIGAPLKKLCQAVIFCCMILIGFLHRLFNLVSMRLRPKRTWSAIGCSSIECFGDFYQFSTIFLFLRGGLT</sequence>
<dbReference type="Proteomes" id="UP000583929">
    <property type="component" value="Unassembled WGS sequence"/>
</dbReference>
<keyword evidence="5" id="KW-1185">Reference proteome</keyword>
<organism evidence="2 4">
    <name type="scientific">Cannabis sativa</name>
    <name type="common">Hemp</name>
    <name type="synonym">Marijuana</name>
    <dbReference type="NCBI Taxonomy" id="3483"/>
    <lineage>
        <taxon>Eukaryota</taxon>
        <taxon>Viridiplantae</taxon>
        <taxon>Streptophyta</taxon>
        <taxon>Embryophyta</taxon>
        <taxon>Tracheophyta</taxon>
        <taxon>Spermatophyta</taxon>
        <taxon>Magnoliopsida</taxon>
        <taxon>eudicotyledons</taxon>
        <taxon>Gunneridae</taxon>
        <taxon>Pentapetalae</taxon>
        <taxon>rosids</taxon>
        <taxon>fabids</taxon>
        <taxon>Rosales</taxon>
        <taxon>Cannabaceae</taxon>
        <taxon>Cannabis</taxon>
    </lineage>
</organism>
<dbReference type="EMBL" id="JAATIP010000198">
    <property type="protein sequence ID" value="KAF4360829.1"/>
    <property type="molecule type" value="Genomic_DNA"/>
</dbReference>
<evidence type="ECO:0000313" key="4">
    <source>
        <dbReference type="Proteomes" id="UP000525078"/>
    </source>
</evidence>
<feature type="transmembrane region" description="Helical" evidence="1">
    <location>
        <begin position="22"/>
        <end position="41"/>
    </location>
</feature>
<evidence type="ECO:0000313" key="2">
    <source>
        <dbReference type="EMBL" id="KAF4360829.1"/>
    </source>
</evidence>
<accession>A0A7J6ET24</accession>
<keyword evidence="1" id="KW-0472">Membrane</keyword>
<evidence type="ECO:0000313" key="3">
    <source>
        <dbReference type="EMBL" id="KAF4395403.1"/>
    </source>
</evidence>
<reference evidence="4 5" key="1">
    <citation type="journal article" date="2020" name="bioRxiv">
        <title>Sequence and annotation of 42 cannabis genomes reveals extensive copy number variation in cannabinoid synthesis and pathogen resistance genes.</title>
        <authorList>
            <person name="Mckernan K.J."/>
            <person name="Helbert Y."/>
            <person name="Kane L.T."/>
            <person name="Ebling H."/>
            <person name="Zhang L."/>
            <person name="Liu B."/>
            <person name="Eaton Z."/>
            <person name="Mclaughlin S."/>
            <person name="Kingan S."/>
            <person name="Baybayan P."/>
            <person name="Concepcion G."/>
            <person name="Jordan M."/>
            <person name="Riva A."/>
            <person name="Barbazuk W."/>
            <person name="Harkins T."/>
        </authorList>
    </citation>
    <scope>NUCLEOTIDE SEQUENCE [LARGE SCALE GENOMIC DNA]</scope>
    <source>
        <strain evidence="4 5">cv. Jamaican Lion 4</strain>
        <strain evidence="3">Father</strain>
        <strain evidence="2">Mother</strain>
        <tissue evidence="2">Leaf</tissue>
    </source>
</reference>
<name>A0A7J6ET24_CANSA</name>
<evidence type="ECO:0000256" key="1">
    <source>
        <dbReference type="SAM" id="Phobius"/>
    </source>
</evidence>
<dbReference type="Proteomes" id="UP000525078">
    <property type="component" value="Unassembled WGS sequence"/>
</dbReference>
<keyword evidence="1" id="KW-0812">Transmembrane</keyword>
<protein>
    <submittedName>
        <fullName evidence="2">Uncharacterized protein</fullName>
    </submittedName>
</protein>
<evidence type="ECO:0000313" key="5">
    <source>
        <dbReference type="Proteomes" id="UP000583929"/>
    </source>
</evidence>